<proteinExistence type="predicted"/>
<reference evidence="1" key="1">
    <citation type="journal article" date="2020" name="Nature">
        <title>Giant virus diversity and host interactions through global metagenomics.</title>
        <authorList>
            <person name="Schulz F."/>
            <person name="Roux S."/>
            <person name="Paez-Espino D."/>
            <person name="Jungbluth S."/>
            <person name="Walsh D.A."/>
            <person name="Denef V.J."/>
            <person name="McMahon K.D."/>
            <person name="Konstantinidis K.T."/>
            <person name="Eloe-Fadrosh E.A."/>
            <person name="Kyrpides N.C."/>
            <person name="Woyke T."/>
        </authorList>
    </citation>
    <scope>NUCLEOTIDE SEQUENCE</scope>
    <source>
        <strain evidence="1">GVMAG-M-3300027708-5</strain>
    </source>
</reference>
<name>A0A6C0JGP0_9ZZZZ</name>
<sequence>MKIKNGIKILIPQFSKIQFLFLLILVYILFYFVEMDETYDESIKTRSIQKDGFCVLYNPKYASSVGMNGWPSHDLERDILQKLPSGYVFIDYIYKINNVSLSTFHRDVTSSQHIYKTNYPVYTVILYKYDGELLSICPGSNLSYPVVLSRIVNINGKSGTTFLFNSDILHAGRINNCEKREVLQYKVCHKSDLGKLVHLTGTRIDKTDICEISYWNLFLRKMSYYFEMPINYLFYPLMIQREKQTTIVGKIQNYIPIQFYNNTTKK</sequence>
<evidence type="ECO:0000313" key="1">
    <source>
        <dbReference type="EMBL" id="QHU04759.1"/>
    </source>
</evidence>
<dbReference type="AlphaFoldDB" id="A0A6C0JGP0"/>
<dbReference type="EMBL" id="MN740404">
    <property type="protein sequence ID" value="QHU04759.1"/>
    <property type="molecule type" value="Genomic_DNA"/>
</dbReference>
<accession>A0A6C0JGP0</accession>
<organism evidence="1">
    <name type="scientific">viral metagenome</name>
    <dbReference type="NCBI Taxonomy" id="1070528"/>
    <lineage>
        <taxon>unclassified sequences</taxon>
        <taxon>metagenomes</taxon>
        <taxon>organismal metagenomes</taxon>
    </lineage>
</organism>
<protein>
    <submittedName>
        <fullName evidence="1">Uncharacterized protein</fullName>
    </submittedName>
</protein>